<dbReference type="Gene3D" id="3.20.20.70">
    <property type="entry name" value="Aldolase class I"/>
    <property type="match status" value="1"/>
</dbReference>
<feature type="binding site" evidence="9">
    <location>
        <position position="95"/>
    </location>
    <ligand>
        <name>Mg(2+)</name>
        <dbReference type="ChEBI" id="CHEBI:18420"/>
    </ligand>
</feature>
<dbReference type="InterPro" id="IPR022998">
    <property type="entry name" value="ThiamineP_synth_TenI"/>
</dbReference>
<dbReference type="InterPro" id="IPR013785">
    <property type="entry name" value="Aldolase_TIM"/>
</dbReference>
<comment type="function">
    <text evidence="9">Condenses 4-methyl-5-(beta-hydroxyethyl)thiazole monophosphate (THZ-P) and 2-methyl-4-amino-5-hydroxymethyl pyrimidine pyrophosphate (HMP-PP) to form thiamine monophosphate (TMP).</text>
</comment>
<dbReference type="Proteomes" id="UP000742786">
    <property type="component" value="Unassembled WGS sequence"/>
</dbReference>
<evidence type="ECO:0000313" key="13">
    <source>
        <dbReference type="EMBL" id="CAG4884449.1"/>
    </source>
</evidence>
<dbReference type="PANTHER" id="PTHR20857:SF15">
    <property type="entry name" value="THIAMINE-PHOSPHATE SYNTHASE"/>
    <property type="match status" value="1"/>
</dbReference>
<feature type="binding site" evidence="9">
    <location>
        <begin position="190"/>
        <end position="191"/>
    </location>
    <ligand>
        <name>2-[(2R,5Z)-2-carboxy-4-methylthiazol-5(2H)-ylidene]ethyl phosphate</name>
        <dbReference type="ChEBI" id="CHEBI:62899"/>
    </ligand>
</feature>
<dbReference type="GO" id="GO:0009228">
    <property type="term" value="P:thiamine biosynthetic process"/>
    <property type="evidence" value="ECO:0007669"/>
    <property type="project" value="UniProtKB-KW"/>
</dbReference>
<dbReference type="HAMAP" id="MF_00097">
    <property type="entry name" value="TMP_synthase"/>
    <property type="match status" value="1"/>
</dbReference>
<feature type="binding site" evidence="9">
    <location>
        <position position="114"/>
    </location>
    <ligand>
        <name>4-amino-2-methyl-5-(diphosphooxymethyl)pyrimidine</name>
        <dbReference type="ChEBI" id="CHEBI:57841"/>
    </ligand>
</feature>
<dbReference type="AlphaFoldDB" id="A0A916J4C8"/>
<feature type="domain" description="Thiamine phosphate synthase/TenI" evidence="12">
    <location>
        <begin position="14"/>
        <end position="192"/>
    </location>
</feature>
<dbReference type="InterPro" id="IPR036206">
    <property type="entry name" value="ThiamineP_synth_sf"/>
</dbReference>
<dbReference type="EMBL" id="CAJQUM010000001">
    <property type="protein sequence ID" value="CAG4884449.1"/>
    <property type="molecule type" value="Genomic_DNA"/>
</dbReference>
<evidence type="ECO:0000256" key="10">
    <source>
        <dbReference type="RuleBase" id="RU003826"/>
    </source>
</evidence>
<sequence length="210" mass="21962">MPAEMRDRDQLRGLYAVTPDDYLLPRLSAMVGAALKGGVKLVQYRNKTAAPPLRRAQAAELLRICRAAGARLIVNDDLALALEIGADGVHIGRDDGNPVATRSLLGPDKILGVSCYNELSRAAAAAQAGADYLAFGAVFASRTRPDAVNAPLSLLAEAKRFGLPIAAIGGITLGSAGSVIEAGADMLAVITDLFDTMNIAARAAEYQDLF</sequence>
<dbReference type="GO" id="GO:0000287">
    <property type="term" value="F:magnesium ion binding"/>
    <property type="evidence" value="ECO:0007669"/>
    <property type="project" value="UniProtKB-UniRule"/>
</dbReference>
<proteinExistence type="inferred from homology"/>
<evidence type="ECO:0000256" key="6">
    <source>
        <dbReference type="ARBA" id="ARBA00047334"/>
    </source>
</evidence>
<comment type="catalytic activity">
    <reaction evidence="8 9 10">
        <text>2-[(2R,5Z)-2-carboxy-4-methylthiazol-5(2H)-ylidene]ethyl phosphate + 4-amino-2-methyl-5-(diphosphooxymethyl)pyrimidine + 2 H(+) = thiamine phosphate + CO2 + diphosphate</text>
        <dbReference type="Rhea" id="RHEA:47844"/>
        <dbReference type="ChEBI" id="CHEBI:15378"/>
        <dbReference type="ChEBI" id="CHEBI:16526"/>
        <dbReference type="ChEBI" id="CHEBI:33019"/>
        <dbReference type="ChEBI" id="CHEBI:37575"/>
        <dbReference type="ChEBI" id="CHEBI:57841"/>
        <dbReference type="ChEBI" id="CHEBI:62899"/>
        <dbReference type="EC" id="2.5.1.3"/>
    </reaction>
</comment>
<feature type="binding site" evidence="9">
    <location>
        <begin position="43"/>
        <end position="47"/>
    </location>
    <ligand>
        <name>4-amino-2-methyl-5-(diphosphooxymethyl)pyrimidine</name>
        <dbReference type="ChEBI" id="CHEBI:57841"/>
    </ligand>
</feature>
<dbReference type="RefSeq" id="WP_220636300.1">
    <property type="nucleotide sequence ID" value="NZ_CAJQUM010000001.1"/>
</dbReference>
<accession>A0A916J4C8</accession>
<comment type="catalytic activity">
    <reaction evidence="6 9 10">
        <text>4-methyl-5-(2-phosphooxyethyl)-thiazole + 4-amino-2-methyl-5-(diphosphooxymethyl)pyrimidine + H(+) = thiamine phosphate + diphosphate</text>
        <dbReference type="Rhea" id="RHEA:22328"/>
        <dbReference type="ChEBI" id="CHEBI:15378"/>
        <dbReference type="ChEBI" id="CHEBI:33019"/>
        <dbReference type="ChEBI" id="CHEBI:37575"/>
        <dbReference type="ChEBI" id="CHEBI:57841"/>
        <dbReference type="ChEBI" id="CHEBI:58296"/>
        <dbReference type="EC" id="2.5.1.3"/>
    </reaction>
</comment>
<comment type="cofactor">
    <cofactor evidence="9">
        <name>Mg(2+)</name>
        <dbReference type="ChEBI" id="CHEBI:18420"/>
    </cofactor>
    <text evidence="9">Binds 1 Mg(2+) ion per subunit.</text>
</comment>
<feature type="binding site" evidence="9">
    <location>
        <begin position="141"/>
        <end position="143"/>
    </location>
    <ligand>
        <name>2-[(2R,5Z)-2-carboxy-4-methylthiazol-5(2H)-ylidene]ethyl phosphate</name>
        <dbReference type="ChEBI" id="CHEBI:62899"/>
    </ligand>
</feature>
<evidence type="ECO:0000256" key="2">
    <source>
        <dbReference type="ARBA" id="ARBA00022679"/>
    </source>
</evidence>
<keyword evidence="4 9" id="KW-0460">Magnesium</keyword>
<dbReference type="GO" id="GO:0004789">
    <property type="term" value="F:thiamine-phosphate diphosphorylase activity"/>
    <property type="evidence" value="ECO:0007669"/>
    <property type="project" value="UniProtKB-UniRule"/>
</dbReference>
<evidence type="ECO:0000256" key="7">
    <source>
        <dbReference type="ARBA" id="ARBA00047851"/>
    </source>
</evidence>
<evidence type="ECO:0000256" key="1">
    <source>
        <dbReference type="ARBA" id="ARBA00005165"/>
    </source>
</evidence>
<comment type="similarity">
    <text evidence="9 10">Belongs to the thiamine-phosphate synthase family.</text>
</comment>
<dbReference type="NCBIfam" id="TIGR00693">
    <property type="entry name" value="thiE"/>
    <property type="match status" value="1"/>
</dbReference>
<comment type="catalytic activity">
    <reaction evidence="7 9 10">
        <text>2-(2-carboxy-4-methylthiazol-5-yl)ethyl phosphate + 4-amino-2-methyl-5-(diphosphooxymethyl)pyrimidine + 2 H(+) = thiamine phosphate + CO2 + diphosphate</text>
        <dbReference type="Rhea" id="RHEA:47848"/>
        <dbReference type="ChEBI" id="CHEBI:15378"/>
        <dbReference type="ChEBI" id="CHEBI:16526"/>
        <dbReference type="ChEBI" id="CHEBI:33019"/>
        <dbReference type="ChEBI" id="CHEBI:37575"/>
        <dbReference type="ChEBI" id="CHEBI:57841"/>
        <dbReference type="ChEBI" id="CHEBI:62890"/>
        <dbReference type="EC" id="2.5.1.3"/>
    </reaction>
</comment>
<reference evidence="13" key="1">
    <citation type="submission" date="2021-04" db="EMBL/GenBank/DDBJ databases">
        <authorList>
            <person name="Hornung B."/>
        </authorList>
    </citation>
    <scope>NUCLEOTIDE SEQUENCE</scope>
    <source>
        <strain evidence="13">G5G6</strain>
    </source>
</reference>
<dbReference type="EC" id="2.5.1.3" evidence="9"/>
<protein>
    <recommendedName>
        <fullName evidence="9">Thiamine-phosphate synthase</fullName>
        <shortName evidence="9">TP synthase</shortName>
        <shortName evidence="9">TPS</shortName>
        <ecNumber evidence="9">2.5.1.3</ecNumber>
    </recommendedName>
    <alternativeName>
        <fullName evidence="9">Thiamine-phosphate pyrophosphorylase</fullName>
        <shortName evidence="9">TMP pyrophosphorylase</shortName>
        <shortName evidence="9">TMP-PPase</shortName>
    </alternativeName>
</protein>
<evidence type="ECO:0000256" key="8">
    <source>
        <dbReference type="ARBA" id="ARBA00047883"/>
    </source>
</evidence>
<gene>
    <name evidence="9 13" type="primary">thiE</name>
    <name evidence="13" type="ORF">GTOL_12332</name>
</gene>
<dbReference type="PANTHER" id="PTHR20857">
    <property type="entry name" value="THIAMINE-PHOSPHATE PYROPHOSPHORYLASE"/>
    <property type="match status" value="1"/>
</dbReference>
<keyword evidence="5 9" id="KW-0784">Thiamine biosynthesis</keyword>
<dbReference type="CDD" id="cd00564">
    <property type="entry name" value="TMP_TenI"/>
    <property type="match status" value="1"/>
</dbReference>
<comment type="pathway">
    <text evidence="1 9 11">Cofactor biosynthesis; thiamine diphosphate biosynthesis; thiamine phosphate from 4-amino-2-methyl-5-diphosphomethylpyrimidine and 4-methyl-5-(2-phosphoethyl)-thiazole: step 1/1.</text>
</comment>
<evidence type="ECO:0000256" key="4">
    <source>
        <dbReference type="ARBA" id="ARBA00022842"/>
    </source>
</evidence>
<dbReference type="Pfam" id="PF02581">
    <property type="entry name" value="TMP-TENI"/>
    <property type="match status" value="1"/>
</dbReference>
<dbReference type="SUPFAM" id="SSF51391">
    <property type="entry name" value="Thiamin phosphate synthase"/>
    <property type="match status" value="1"/>
</dbReference>
<feature type="binding site" evidence="9">
    <location>
        <position position="76"/>
    </location>
    <ligand>
        <name>Mg(2+)</name>
        <dbReference type="ChEBI" id="CHEBI:18420"/>
    </ligand>
</feature>
<comment type="caution">
    <text evidence="13">The sequence shown here is derived from an EMBL/GenBank/DDBJ whole genome shotgun (WGS) entry which is preliminary data.</text>
</comment>
<evidence type="ECO:0000256" key="11">
    <source>
        <dbReference type="RuleBase" id="RU004253"/>
    </source>
</evidence>
<dbReference type="GO" id="GO:0005737">
    <property type="term" value="C:cytoplasm"/>
    <property type="evidence" value="ECO:0007669"/>
    <property type="project" value="TreeGrafter"/>
</dbReference>
<feature type="binding site" evidence="9">
    <location>
        <position position="75"/>
    </location>
    <ligand>
        <name>4-amino-2-methyl-5-(diphosphooxymethyl)pyrimidine</name>
        <dbReference type="ChEBI" id="CHEBI:57841"/>
    </ligand>
</feature>
<evidence type="ECO:0000259" key="12">
    <source>
        <dbReference type="Pfam" id="PF02581"/>
    </source>
</evidence>
<organism evidence="13 14">
    <name type="scientific">Georgfuchsia toluolica</name>
    <dbReference type="NCBI Taxonomy" id="424218"/>
    <lineage>
        <taxon>Bacteria</taxon>
        <taxon>Pseudomonadati</taxon>
        <taxon>Pseudomonadota</taxon>
        <taxon>Betaproteobacteria</taxon>
        <taxon>Nitrosomonadales</taxon>
        <taxon>Sterolibacteriaceae</taxon>
        <taxon>Georgfuchsia</taxon>
    </lineage>
</organism>
<evidence type="ECO:0000256" key="5">
    <source>
        <dbReference type="ARBA" id="ARBA00022977"/>
    </source>
</evidence>
<keyword evidence="2 9" id="KW-0808">Transferase</keyword>
<keyword evidence="14" id="KW-1185">Reference proteome</keyword>
<name>A0A916J4C8_9PROT</name>
<dbReference type="InterPro" id="IPR034291">
    <property type="entry name" value="TMP_synthase"/>
</dbReference>
<evidence type="ECO:0000256" key="3">
    <source>
        <dbReference type="ARBA" id="ARBA00022723"/>
    </source>
</evidence>
<keyword evidence="3 9" id="KW-0479">Metal-binding</keyword>
<evidence type="ECO:0000256" key="9">
    <source>
        <dbReference type="HAMAP-Rule" id="MF_00097"/>
    </source>
</evidence>
<comment type="caution">
    <text evidence="9">Lacks conserved residue(s) required for the propagation of feature annotation.</text>
</comment>
<dbReference type="GO" id="GO:0009229">
    <property type="term" value="P:thiamine diphosphate biosynthetic process"/>
    <property type="evidence" value="ECO:0007669"/>
    <property type="project" value="UniProtKB-UniRule"/>
</dbReference>
<feature type="binding site" evidence="9">
    <location>
        <position position="170"/>
    </location>
    <ligand>
        <name>2-[(2R,5Z)-2-carboxy-4-methylthiazol-5(2H)-ylidene]ethyl phosphate</name>
        <dbReference type="ChEBI" id="CHEBI:62899"/>
    </ligand>
</feature>
<evidence type="ECO:0000313" key="14">
    <source>
        <dbReference type="Proteomes" id="UP000742786"/>
    </source>
</evidence>